<evidence type="ECO:0000256" key="3">
    <source>
        <dbReference type="ARBA" id="ARBA00011738"/>
    </source>
</evidence>
<organism evidence="10 11">
    <name type="scientific">Crenobacter caeni</name>
    <dbReference type="NCBI Taxonomy" id="2705474"/>
    <lineage>
        <taxon>Bacteria</taxon>
        <taxon>Pseudomonadati</taxon>
        <taxon>Pseudomonadota</taxon>
        <taxon>Betaproteobacteria</taxon>
        <taxon>Neisseriales</taxon>
        <taxon>Neisseriaceae</taxon>
        <taxon>Crenobacter</taxon>
    </lineage>
</organism>
<keyword evidence="5" id="KW-0289">Folate biosynthesis</keyword>
<comment type="catalytic activity">
    <reaction evidence="9">
        <text>4-amino-4-deoxychorismate = 4-aminobenzoate + pyruvate + H(+)</text>
        <dbReference type="Rhea" id="RHEA:16201"/>
        <dbReference type="ChEBI" id="CHEBI:15361"/>
        <dbReference type="ChEBI" id="CHEBI:15378"/>
        <dbReference type="ChEBI" id="CHEBI:17836"/>
        <dbReference type="ChEBI" id="CHEBI:58406"/>
        <dbReference type="EC" id="4.1.3.38"/>
    </reaction>
</comment>
<evidence type="ECO:0000313" key="11">
    <source>
        <dbReference type="Proteomes" id="UP000482578"/>
    </source>
</evidence>
<dbReference type="Pfam" id="PF01063">
    <property type="entry name" value="Aminotran_4"/>
    <property type="match status" value="1"/>
</dbReference>
<reference evidence="10 11" key="1">
    <citation type="submission" date="2020-02" db="EMBL/GenBank/DDBJ databases">
        <authorList>
            <person name="Yang Z."/>
        </authorList>
    </citation>
    <scope>NUCLEOTIDE SEQUENCE [LARGE SCALE GENOMIC DNA]</scope>
    <source>
        <strain evidence="10 11">HX-7-9</strain>
    </source>
</reference>
<comment type="caution">
    <text evidence="10">The sequence shown here is derived from an EMBL/GenBank/DDBJ whole genome shotgun (WGS) entry which is preliminary data.</text>
</comment>
<dbReference type="InterPro" id="IPR001544">
    <property type="entry name" value="Aminotrans_IV"/>
</dbReference>
<dbReference type="CDD" id="cd01559">
    <property type="entry name" value="ADCL_like"/>
    <property type="match status" value="1"/>
</dbReference>
<dbReference type="GO" id="GO:0030170">
    <property type="term" value="F:pyridoxal phosphate binding"/>
    <property type="evidence" value="ECO:0007669"/>
    <property type="project" value="InterPro"/>
</dbReference>
<dbReference type="InterPro" id="IPR017824">
    <property type="entry name" value="Aminodeoxychorismate_lyase_IV"/>
</dbReference>
<evidence type="ECO:0000313" key="10">
    <source>
        <dbReference type="EMBL" id="NDV12176.1"/>
    </source>
</evidence>
<dbReference type="InterPro" id="IPR043131">
    <property type="entry name" value="BCAT-like_N"/>
</dbReference>
<dbReference type="GO" id="GO:0008153">
    <property type="term" value="P:4-aminobenzoate biosynthetic process"/>
    <property type="evidence" value="ECO:0007669"/>
    <property type="project" value="TreeGrafter"/>
</dbReference>
<dbReference type="PANTHER" id="PTHR42743:SF2">
    <property type="entry name" value="AMINODEOXYCHORISMATE LYASE"/>
    <property type="match status" value="1"/>
</dbReference>
<dbReference type="InterPro" id="IPR043132">
    <property type="entry name" value="BCAT-like_C"/>
</dbReference>
<evidence type="ECO:0000256" key="4">
    <source>
        <dbReference type="ARBA" id="ARBA00022898"/>
    </source>
</evidence>
<name>A0A6B2KPN1_9NEIS</name>
<dbReference type="NCBIfam" id="TIGR03461">
    <property type="entry name" value="pabC_Proteo"/>
    <property type="match status" value="1"/>
</dbReference>
<evidence type="ECO:0000256" key="2">
    <source>
        <dbReference type="ARBA" id="ARBA00009320"/>
    </source>
</evidence>
<evidence type="ECO:0000256" key="9">
    <source>
        <dbReference type="ARBA" id="ARBA00049529"/>
    </source>
</evidence>
<protein>
    <recommendedName>
        <fullName evidence="8">aminodeoxychorismate lyase</fullName>
        <ecNumber evidence="8">4.1.3.38</ecNumber>
    </recommendedName>
</protein>
<dbReference type="GO" id="GO:0005829">
    <property type="term" value="C:cytosol"/>
    <property type="evidence" value="ECO:0007669"/>
    <property type="project" value="TreeGrafter"/>
</dbReference>
<dbReference type="RefSeq" id="WP_163315405.1">
    <property type="nucleotide sequence ID" value="NZ_JAAGAA010000003.1"/>
</dbReference>
<dbReference type="Gene3D" id="3.30.470.10">
    <property type="match status" value="1"/>
</dbReference>
<dbReference type="EC" id="4.1.3.38" evidence="8"/>
<accession>A0A6B2KPN1</accession>
<dbReference type="GO" id="GO:0046656">
    <property type="term" value="P:folic acid biosynthetic process"/>
    <property type="evidence" value="ECO:0007669"/>
    <property type="project" value="UniProtKB-KW"/>
</dbReference>
<dbReference type="FunFam" id="3.20.10.10:FF:000002">
    <property type="entry name" value="D-alanine aminotransferase"/>
    <property type="match status" value="1"/>
</dbReference>
<keyword evidence="4" id="KW-0663">Pyridoxal phosphate</keyword>
<proteinExistence type="inferred from homology"/>
<dbReference type="Gene3D" id="3.20.10.10">
    <property type="entry name" value="D-amino Acid Aminotransferase, subunit A, domain 2"/>
    <property type="match status" value="1"/>
</dbReference>
<dbReference type="GO" id="GO:0008696">
    <property type="term" value="F:4-amino-4-deoxychorismate lyase activity"/>
    <property type="evidence" value="ECO:0007669"/>
    <property type="project" value="UniProtKB-EC"/>
</dbReference>
<dbReference type="PANTHER" id="PTHR42743">
    <property type="entry name" value="AMINO-ACID AMINOTRANSFERASE"/>
    <property type="match status" value="1"/>
</dbReference>
<dbReference type="AlphaFoldDB" id="A0A6B2KPN1"/>
<dbReference type="SUPFAM" id="SSF56752">
    <property type="entry name" value="D-aminoacid aminotransferase-like PLP-dependent enzymes"/>
    <property type="match status" value="1"/>
</dbReference>
<comment type="similarity">
    <text evidence="2">Belongs to the class-IV pyridoxal-phosphate-dependent aminotransferase family.</text>
</comment>
<comment type="subunit">
    <text evidence="3">Homodimer.</text>
</comment>
<evidence type="ECO:0000256" key="1">
    <source>
        <dbReference type="ARBA" id="ARBA00001933"/>
    </source>
</evidence>
<keyword evidence="6 10" id="KW-0456">Lyase</keyword>
<dbReference type="Proteomes" id="UP000482578">
    <property type="component" value="Unassembled WGS sequence"/>
</dbReference>
<evidence type="ECO:0000256" key="7">
    <source>
        <dbReference type="ARBA" id="ARBA00035633"/>
    </source>
</evidence>
<sequence length="269" mass="29155">MAVRVNGRAADTIAVADRGLAYGDGIFRTVELLDGVPRLWRWHWQRFAADCAQLALPLPDEGLMLAELAHAAEGLPRAVAKLTLTRGVGARGYAMALDVTPTLVVTASPWAGYPAELAADGVRARWCALRLARQPRLAGAKHLNRLENVFARSEWSDPDIREGLLLDSEGWVVEGTMMNLVLVSGGRVLTPVLDACGVSGALRAWLADWLPTQGLVLEEVRLSPDDVLAADEVWLVNSLAGVWPVVRLDERCWQAFPLARRAQAALASA</sequence>
<gene>
    <name evidence="10" type="primary">pabC</name>
    <name evidence="10" type="ORF">GZH52_05120</name>
</gene>
<evidence type="ECO:0000256" key="6">
    <source>
        <dbReference type="ARBA" id="ARBA00023239"/>
    </source>
</evidence>
<evidence type="ECO:0000256" key="5">
    <source>
        <dbReference type="ARBA" id="ARBA00022909"/>
    </source>
</evidence>
<keyword evidence="11" id="KW-1185">Reference proteome</keyword>
<comment type="pathway">
    <text evidence="7">Cofactor biosynthesis; tetrahydrofolate biosynthesis; 4-aminobenzoate from chorismate: step 2/2.</text>
</comment>
<comment type="cofactor">
    <cofactor evidence="1">
        <name>pyridoxal 5'-phosphate</name>
        <dbReference type="ChEBI" id="CHEBI:597326"/>
    </cofactor>
</comment>
<evidence type="ECO:0000256" key="8">
    <source>
        <dbReference type="ARBA" id="ARBA00035676"/>
    </source>
</evidence>
<dbReference type="EMBL" id="JAAGAA010000003">
    <property type="protein sequence ID" value="NDV12176.1"/>
    <property type="molecule type" value="Genomic_DNA"/>
</dbReference>
<dbReference type="NCBIfam" id="NF004761">
    <property type="entry name" value="PRK06092.1"/>
    <property type="match status" value="1"/>
</dbReference>
<dbReference type="InterPro" id="IPR050571">
    <property type="entry name" value="Class-IV_PLP-Dep_Aminotrnsfr"/>
</dbReference>
<dbReference type="InterPro" id="IPR036038">
    <property type="entry name" value="Aminotransferase-like"/>
</dbReference>